<dbReference type="InterPro" id="IPR025966">
    <property type="entry name" value="OppC_N"/>
</dbReference>
<dbReference type="PROSITE" id="PS50928">
    <property type="entry name" value="ABC_TM1"/>
    <property type="match status" value="1"/>
</dbReference>
<feature type="transmembrane region" description="Helical" evidence="7">
    <location>
        <begin position="261"/>
        <end position="282"/>
    </location>
</feature>
<dbReference type="AlphaFoldDB" id="A0A9D1SU46"/>
<dbReference type="Pfam" id="PF12911">
    <property type="entry name" value="OppC_N"/>
    <property type="match status" value="1"/>
</dbReference>
<dbReference type="InterPro" id="IPR000515">
    <property type="entry name" value="MetI-like"/>
</dbReference>
<evidence type="ECO:0000256" key="1">
    <source>
        <dbReference type="ARBA" id="ARBA00004651"/>
    </source>
</evidence>
<organism evidence="9 10">
    <name type="scientific">Candidatus Aphodomorpha intestinavium</name>
    <dbReference type="NCBI Taxonomy" id="2840672"/>
    <lineage>
        <taxon>Bacteria</taxon>
        <taxon>Bacillati</taxon>
        <taxon>Bacillota</taxon>
        <taxon>Clostridia</taxon>
        <taxon>Eubacteriales</taxon>
        <taxon>Candidatus Aphodomorpha</taxon>
    </lineage>
</organism>
<dbReference type="Proteomes" id="UP000824128">
    <property type="component" value="Unassembled WGS sequence"/>
</dbReference>
<evidence type="ECO:0000256" key="2">
    <source>
        <dbReference type="ARBA" id="ARBA00022448"/>
    </source>
</evidence>
<dbReference type="InterPro" id="IPR053523">
    <property type="entry name" value="Oligopeptide_permease_AppC"/>
</dbReference>
<evidence type="ECO:0000313" key="10">
    <source>
        <dbReference type="Proteomes" id="UP000824128"/>
    </source>
</evidence>
<dbReference type="SUPFAM" id="SSF161098">
    <property type="entry name" value="MetI-like"/>
    <property type="match status" value="1"/>
</dbReference>
<dbReference type="Pfam" id="PF00528">
    <property type="entry name" value="BPD_transp_1"/>
    <property type="match status" value="1"/>
</dbReference>
<feature type="transmembrane region" description="Helical" evidence="7">
    <location>
        <begin position="95"/>
        <end position="118"/>
    </location>
</feature>
<evidence type="ECO:0000256" key="3">
    <source>
        <dbReference type="ARBA" id="ARBA00022475"/>
    </source>
</evidence>
<dbReference type="NCBIfam" id="NF045476">
    <property type="entry name" value="Opp4C"/>
    <property type="match status" value="1"/>
</dbReference>
<dbReference type="GO" id="GO:0055085">
    <property type="term" value="P:transmembrane transport"/>
    <property type="evidence" value="ECO:0007669"/>
    <property type="project" value="InterPro"/>
</dbReference>
<reference evidence="9" key="1">
    <citation type="submission" date="2020-10" db="EMBL/GenBank/DDBJ databases">
        <authorList>
            <person name="Gilroy R."/>
        </authorList>
    </citation>
    <scope>NUCLEOTIDE SEQUENCE</scope>
    <source>
        <strain evidence="9">ChiGjej2B2-16831</strain>
    </source>
</reference>
<keyword evidence="4 7" id="KW-0812">Transmembrane</keyword>
<reference evidence="9" key="2">
    <citation type="journal article" date="2021" name="PeerJ">
        <title>Extensive microbial diversity within the chicken gut microbiome revealed by metagenomics and culture.</title>
        <authorList>
            <person name="Gilroy R."/>
            <person name="Ravi A."/>
            <person name="Getino M."/>
            <person name="Pursley I."/>
            <person name="Horton D.L."/>
            <person name="Alikhan N.F."/>
            <person name="Baker D."/>
            <person name="Gharbi K."/>
            <person name="Hall N."/>
            <person name="Watson M."/>
            <person name="Adriaenssens E.M."/>
            <person name="Foster-Nyarko E."/>
            <person name="Jarju S."/>
            <person name="Secka A."/>
            <person name="Antonio M."/>
            <person name="Oren A."/>
            <person name="Chaudhuri R.R."/>
            <person name="La Ragione R."/>
            <person name="Hildebrand F."/>
            <person name="Pallen M.J."/>
        </authorList>
    </citation>
    <scope>NUCLEOTIDE SEQUENCE</scope>
    <source>
        <strain evidence="9">ChiGjej2B2-16831</strain>
    </source>
</reference>
<feature type="transmembrane region" description="Helical" evidence="7">
    <location>
        <begin position="30"/>
        <end position="51"/>
    </location>
</feature>
<evidence type="ECO:0000256" key="6">
    <source>
        <dbReference type="ARBA" id="ARBA00023136"/>
    </source>
</evidence>
<feature type="domain" description="ABC transmembrane type-1" evidence="8">
    <location>
        <begin position="91"/>
        <end position="282"/>
    </location>
</feature>
<keyword evidence="2 7" id="KW-0813">Transport</keyword>
<evidence type="ECO:0000256" key="4">
    <source>
        <dbReference type="ARBA" id="ARBA00022692"/>
    </source>
</evidence>
<sequence length="296" mass="32637">MAIFSKRPQRAQESRSPMQIGMDRFFRNKLAVFGLIVLSILILLSVFAPLLTPYDRDAVDLFNGYQPPSSEHLLGTDDVGRDTFTRLLYGGRVSLSVGLVSALISILIGVCLGVMAGYFGGWVDMVIMRLVDIFMSMPFYVITITVAAIFGPSIWNVMIMTGMLTWTNIARIVRAQTLSLREIEFVEAARALGLNAREIMFRHIVPNTLGLIIVYATLGIASGILSEAGLSYLGLGVKQPQPSWGNMLSSAQTLQVLTDYWWLWVPPGVLVFITVLSINLVGDGLRDAFDPKLSRS</sequence>
<evidence type="ECO:0000313" key="9">
    <source>
        <dbReference type="EMBL" id="HIU94917.1"/>
    </source>
</evidence>
<dbReference type="GO" id="GO:0005886">
    <property type="term" value="C:plasma membrane"/>
    <property type="evidence" value="ECO:0007669"/>
    <property type="project" value="UniProtKB-SubCell"/>
</dbReference>
<keyword evidence="5 7" id="KW-1133">Transmembrane helix</keyword>
<evidence type="ECO:0000256" key="5">
    <source>
        <dbReference type="ARBA" id="ARBA00022989"/>
    </source>
</evidence>
<proteinExistence type="inferred from homology"/>
<evidence type="ECO:0000256" key="7">
    <source>
        <dbReference type="RuleBase" id="RU363032"/>
    </source>
</evidence>
<dbReference type="PANTHER" id="PTHR43386">
    <property type="entry name" value="OLIGOPEPTIDE TRANSPORT SYSTEM PERMEASE PROTEIN APPC"/>
    <property type="match status" value="1"/>
</dbReference>
<comment type="similarity">
    <text evidence="7">Belongs to the binding-protein-dependent transport system permease family.</text>
</comment>
<dbReference type="InterPro" id="IPR050366">
    <property type="entry name" value="BP-dependent_transpt_permease"/>
</dbReference>
<evidence type="ECO:0000259" key="8">
    <source>
        <dbReference type="PROSITE" id="PS50928"/>
    </source>
</evidence>
<keyword evidence="6 7" id="KW-0472">Membrane</keyword>
<dbReference type="InterPro" id="IPR035906">
    <property type="entry name" value="MetI-like_sf"/>
</dbReference>
<accession>A0A9D1SU46</accession>
<gene>
    <name evidence="9" type="ORF">IAD24_07130</name>
</gene>
<protein>
    <submittedName>
        <fullName evidence="9">ABC transporter permease</fullName>
    </submittedName>
</protein>
<comment type="caution">
    <text evidence="9">The sequence shown here is derived from an EMBL/GenBank/DDBJ whole genome shotgun (WGS) entry which is preliminary data.</text>
</comment>
<keyword evidence="3" id="KW-1003">Cell membrane</keyword>
<feature type="transmembrane region" description="Helical" evidence="7">
    <location>
        <begin position="204"/>
        <end position="225"/>
    </location>
</feature>
<feature type="transmembrane region" description="Helical" evidence="7">
    <location>
        <begin position="130"/>
        <end position="149"/>
    </location>
</feature>
<comment type="subcellular location">
    <subcellularLocation>
        <location evidence="1 7">Cell membrane</location>
        <topology evidence="1 7">Multi-pass membrane protein</topology>
    </subcellularLocation>
</comment>
<dbReference type="EMBL" id="DVNZ01000227">
    <property type="protein sequence ID" value="HIU94917.1"/>
    <property type="molecule type" value="Genomic_DNA"/>
</dbReference>
<feature type="transmembrane region" description="Helical" evidence="7">
    <location>
        <begin position="155"/>
        <end position="173"/>
    </location>
</feature>
<dbReference type="CDD" id="cd06261">
    <property type="entry name" value="TM_PBP2"/>
    <property type="match status" value="1"/>
</dbReference>
<name>A0A9D1SU46_9FIRM</name>
<dbReference type="Gene3D" id="1.10.3720.10">
    <property type="entry name" value="MetI-like"/>
    <property type="match status" value="1"/>
</dbReference>
<dbReference type="PANTHER" id="PTHR43386:SF1">
    <property type="entry name" value="D,D-DIPEPTIDE TRANSPORT SYSTEM PERMEASE PROTEIN DDPC-RELATED"/>
    <property type="match status" value="1"/>
</dbReference>